<evidence type="ECO:0000256" key="4">
    <source>
        <dbReference type="PROSITE-ProRule" id="PRU00277"/>
    </source>
</evidence>
<organism evidence="7 8">
    <name type="scientific">Mizuhopecten yessoensis</name>
    <name type="common">Japanese scallop</name>
    <name type="synonym">Patinopecten yessoensis</name>
    <dbReference type="NCBI Taxonomy" id="6573"/>
    <lineage>
        <taxon>Eukaryota</taxon>
        <taxon>Metazoa</taxon>
        <taxon>Spiralia</taxon>
        <taxon>Lophotrochozoa</taxon>
        <taxon>Mollusca</taxon>
        <taxon>Bivalvia</taxon>
        <taxon>Autobranchia</taxon>
        <taxon>Pteriomorphia</taxon>
        <taxon>Pectinida</taxon>
        <taxon>Pectinoidea</taxon>
        <taxon>Pectinidae</taxon>
        <taxon>Mizuhopecten</taxon>
    </lineage>
</organism>
<evidence type="ECO:0000256" key="1">
    <source>
        <dbReference type="ARBA" id="ARBA00022729"/>
    </source>
</evidence>
<dbReference type="SUPFAM" id="SSF54534">
    <property type="entry name" value="FKBP-like"/>
    <property type="match status" value="1"/>
</dbReference>
<keyword evidence="3" id="KW-0325">Glycoprotein</keyword>
<sequence length="147" mass="16381">MCVRLVLILLVVFVMEQTHGQFQRMFQEPTILDKPAGTGKILIQSELKIDTLHMPDACKVQAKTGDTAVFDFDIWLNDNETKFETSQDTEEREGQKMVLVIGSGMVIPGVEAGITNICIGEKRRLVIPPHLAWGEDGIPDIIPGTYK</sequence>
<keyword evidence="4" id="KW-0413">Isomerase</keyword>
<dbReference type="Pfam" id="PF00254">
    <property type="entry name" value="FKBP_C"/>
    <property type="match status" value="1"/>
</dbReference>
<feature type="signal peptide" evidence="5">
    <location>
        <begin position="1"/>
        <end position="20"/>
    </location>
</feature>
<dbReference type="EC" id="5.2.1.8" evidence="4"/>
<dbReference type="Gene3D" id="3.10.50.40">
    <property type="match status" value="1"/>
</dbReference>
<dbReference type="OrthoDB" id="77911at2759"/>
<evidence type="ECO:0000313" key="8">
    <source>
        <dbReference type="Proteomes" id="UP000242188"/>
    </source>
</evidence>
<feature type="domain" description="PPIase FKBP-type" evidence="6">
    <location>
        <begin position="65"/>
        <end position="147"/>
    </location>
</feature>
<dbReference type="GO" id="GO:0003755">
    <property type="term" value="F:peptidyl-prolyl cis-trans isomerase activity"/>
    <property type="evidence" value="ECO:0007669"/>
    <property type="project" value="UniProtKB-KW"/>
</dbReference>
<evidence type="ECO:0000256" key="3">
    <source>
        <dbReference type="ARBA" id="ARBA00023180"/>
    </source>
</evidence>
<keyword evidence="8" id="KW-1185">Reference proteome</keyword>
<feature type="chain" id="PRO_5013143442" description="peptidylprolyl isomerase" evidence="5">
    <location>
        <begin position="21"/>
        <end position="147"/>
    </location>
</feature>
<evidence type="ECO:0000259" key="6">
    <source>
        <dbReference type="PROSITE" id="PS50059"/>
    </source>
</evidence>
<keyword evidence="4" id="KW-0697">Rotamase</keyword>
<dbReference type="PANTHER" id="PTHR46222">
    <property type="entry name" value="PEPTIDYL-PROLYL CIS-TRANS ISOMERASE FKBP7/14"/>
    <property type="match status" value="1"/>
</dbReference>
<keyword evidence="2" id="KW-0677">Repeat</keyword>
<protein>
    <recommendedName>
        <fullName evidence="4">peptidylprolyl isomerase</fullName>
        <ecNumber evidence="4">5.2.1.8</ecNumber>
    </recommendedName>
</protein>
<keyword evidence="1 5" id="KW-0732">Signal</keyword>
<dbReference type="STRING" id="6573.A0A210Q901"/>
<reference evidence="7 8" key="1">
    <citation type="journal article" date="2017" name="Nat. Ecol. Evol.">
        <title>Scallop genome provides insights into evolution of bilaterian karyotype and development.</title>
        <authorList>
            <person name="Wang S."/>
            <person name="Zhang J."/>
            <person name="Jiao W."/>
            <person name="Li J."/>
            <person name="Xun X."/>
            <person name="Sun Y."/>
            <person name="Guo X."/>
            <person name="Huan P."/>
            <person name="Dong B."/>
            <person name="Zhang L."/>
            <person name="Hu X."/>
            <person name="Sun X."/>
            <person name="Wang J."/>
            <person name="Zhao C."/>
            <person name="Wang Y."/>
            <person name="Wang D."/>
            <person name="Huang X."/>
            <person name="Wang R."/>
            <person name="Lv J."/>
            <person name="Li Y."/>
            <person name="Zhang Z."/>
            <person name="Liu B."/>
            <person name="Lu W."/>
            <person name="Hui Y."/>
            <person name="Liang J."/>
            <person name="Zhou Z."/>
            <person name="Hou R."/>
            <person name="Li X."/>
            <person name="Liu Y."/>
            <person name="Li H."/>
            <person name="Ning X."/>
            <person name="Lin Y."/>
            <person name="Zhao L."/>
            <person name="Xing Q."/>
            <person name="Dou J."/>
            <person name="Li Y."/>
            <person name="Mao J."/>
            <person name="Guo H."/>
            <person name="Dou H."/>
            <person name="Li T."/>
            <person name="Mu C."/>
            <person name="Jiang W."/>
            <person name="Fu Q."/>
            <person name="Fu X."/>
            <person name="Miao Y."/>
            <person name="Liu J."/>
            <person name="Yu Q."/>
            <person name="Li R."/>
            <person name="Liao H."/>
            <person name="Li X."/>
            <person name="Kong Y."/>
            <person name="Jiang Z."/>
            <person name="Chourrout D."/>
            <person name="Li R."/>
            <person name="Bao Z."/>
        </authorList>
    </citation>
    <scope>NUCLEOTIDE SEQUENCE [LARGE SCALE GENOMIC DNA]</scope>
    <source>
        <strain evidence="7 8">PY_sf001</strain>
    </source>
</reference>
<dbReference type="AlphaFoldDB" id="A0A210Q901"/>
<dbReference type="PANTHER" id="PTHR46222:SF3">
    <property type="entry name" value="PEPTIDYLPROLYL ISOMERASE"/>
    <property type="match status" value="1"/>
</dbReference>
<name>A0A210Q901_MIZYE</name>
<dbReference type="Proteomes" id="UP000242188">
    <property type="component" value="Unassembled WGS sequence"/>
</dbReference>
<comment type="caution">
    <text evidence="7">The sequence shown here is derived from an EMBL/GenBank/DDBJ whole genome shotgun (WGS) entry which is preliminary data.</text>
</comment>
<dbReference type="InterPro" id="IPR052273">
    <property type="entry name" value="PPIase_FKBP"/>
</dbReference>
<gene>
    <name evidence="7" type="ORF">KP79_PYT23594</name>
</gene>
<dbReference type="InterPro" id="IPR046357">
    <property type="entry name" value="PPIase_dom_sf"/>
</dbReference>
<dbReference type="EMBL" id="NEDP02004556">
    <property type="protein sequence ID" value="OWF45201.1"/>
    <property type="molecule type" value="Genomic_DNA"/>
</dbReference>
<evidence type="ECO:0000256" key="2">
    <source>
        <dbReference type="ARBA" id="ARBA00022737"/>
    </source>
</evidence>
<evidence type="ECO:0000313" key="7">
    <source>
        <dbReference type="EMBL" id="OWF45201.1"/>
    </source>
</evidence>
<dbReference type="PROSITE" id="PS50059">
    <property type="entry name" value="FKBP_PPIASE"/>
    <property type="match status" value="1"/>
</dbReference>
<evidence type="ECO:0000256" key="5">
    <source>
        <dbReference type="SAM" id="SignalP"/>
    </source>
</evidence>
<proteinExistence type="predicted"/>
<comment type="catalytic activity">
    <reaction evidence="4">
        <text>[protein]-peptidylproline (omega=180) = [protein]-peptidylproline (omega=0)</text>
        <dbReference type="Rhea" id="RHEA:16237"/>
        <dbReference type="Rhea" id="RHEA-COMP:10747"/>
        <dbReference type="Rhea" id="RHEA-COMP:10748"/>
        <dbReference type="ChEBI" id="CHEBI:83833"/>
        <dbReference type="ChEBI" id="CHEBI:83834"/>
        <dbReference type="EC" id="5.2.1.8"/>
    </reaction>
</comment>
<dbReference type="InterPro" id="IPR001179">
    <property type="entry name" value="PPIase_FKBP_dom"/>
</dbReference>
<accession>A0A210Q901</accession>